<sequence>MNDIRRTIQKNSGLLTAPTLKSSVLTLFFVLFVQPTTETVNPQNQVGISNQGLGPLDGSDGPTYLKVNMLDIPILISNIQPPDSRPRRRVVLVFHRAIYPTIFVTHI</sequence>
<reference evidence="2" key="1">
    <citation type="submission" date="2020-11" db="EMBL/GenBank/DDBJ databases">
        <authorList>
            <consortium name="DOE Joint Genome Institute"/>
            <person name="Ahrendt S."/>
            <person name="Riley R."/>
            <person name="Andreopoulos W."/>
            <person name="Labutti K."/>
            <person name="Pangilinan J."/>
            <person name="Ruiz-Duenas F.J."/>
            <person name="Barrasa J.M."/>
            <person name="Sanchez-Garcia M."/>
            <person name="Camarero S."/>
            <person name="Miyauchi S."/>
            <person name="Serrano A."/>
            <person name="Linde D."/>
            <person name="Babiker R."/>
            <person name="Drula E."/>
            <person name="Ayuso-Fernandez I."/>
            <person name="Pacheco R."/>
            <person name="Padilla G."/>
            <person name="Ferreira P."/>
            <person name="Barriuso J."/>
            <person name="Kellner H."/>
            <person name="Castanera R."/>
            <person name="Alfaro M."/>
            <person name="Ramirez L."/>
            <person name="Pisabarro A.G."/>
            <person name="Kuo A."/>
            <person name="Tritt A."/>
            <person name="Lipzen A."/>
            <person name="He G."/>
            <person name="Yan M."/>
            <person name="Ng V."/>
            <person name="Cullen D."/>
            <person name="Martin F."/>
            <person name="Rosso M.-N."/>
            <person name="Henrissat B."/>
            <person name="Hibbett D."/>
            <person name="Martinez A.T."/>
            <person name="Grigoriev I.V."/>
        </authorList>
    </citation>
    <scope>NUCLEOTIDE SEQUENCE</scope>
    <source>
        <strain evidence="2">MF-IS2</strain>
    </source>
</reference>
<dbReference type="AlphaFoldDB" id="A0A9P5XER5"/>
<proteinExistence type="predicted"/>
<dbReference type="Proteomes" id="UP000807342">
    <property type="component" value="Unassembled WGS sequence"/>
</dbReference>
<feature type="signal peptide" evidence="1">
    <location>
        <begin position="1"/>
        <end position="39"/>
    </location>
</feature>
<comment type="caution">
    <text evidence="2">The sequence shown here is derived from an EMBL/GenBank/DDBJ whole genome shotgun (WGS) entry which is preliminary data.</text>
</comment>
<evidence type="ECO:0000313" key="2">
    <source>
        <dbReference type="EMBL" id="KAF9449653.1"/>
    </source>
</evidence>
<evidence type="ECO:0000256" key="1">
    <source>
        <dbReference type="SAM" id="SignalP"/>
    </source>
</evidence>
<organism evidence="2 3">
    <name type="scientific">Macrolepiota fuliginosa MF-IS2</name>
    <dbReference type="NCBI Taxonomy" id="1400762"/>
    <lineage>
        <taxon>Eukaryota</taxon>
        <taxon>Fungi</taxon>
        <taxon>Dikarya</taxon>
        <taxon>Basidiomycota</taxon>
        <taxon>Agaricomycotina</taxon>
        <taxon>Agaricomycetes</taxon>
        <taxon>Agaricomycetidae</taxon>
        <taxon>Agaricales</taxon>
        <taxon>Agaricineae</taxon>
        <taxon>Agaricaceae</taxon>
        <taxon>Macrolepiota</taxon>
    </lineage>
</organism>
<gene>
    <name evidence="2" type="ORF">P691DRAFT_541129</name>
</gene>
<protein>
    <submittedName>
        <fullName evidence="2">Uncharacterized protein</fullName>
    </submittedName>
</protein>
<keyword evidence="3" id="KW-1185">Reference proteome</keyword>
<keyword evidence="1" id="KW-0732">Signal</keyword>
<dbReference type="EMBL" id="MU151124">
    <property type="protein sequence ID" value="KAF9449653.1"/>
    <property type="molecule type" value="Genomic_DNA"/>
</dbReference>
<name>A0A9P5XER5_9AGAR</name>
<evidence type="ECO:0000313" key="3">
    <source>
        <dbReference type="Proteomes" id="UP000807342"/>
    </source>
</evidence>
<feature type="chain" id="PRO_5040265445" evidence="1">
    <location>
        <begin position="40"/>
        <end position="107"/>
    </location>
</feature>
<accession>A0A9P5XER5</accession>